<dbReference type="Gene3D" id="1.20.930.70">
    <property type="match status" value="1"/>
</dbReference>
<dbReference type="VEuPathDB" id="FungiDB:EYZ11_000427"/>
<dbReference type="Gene3D" id="3.40.366.10">
    <property type="entry name" value="Malonyl-Coenzyme A Acyl Carrier Protein, domain 2"/>
    <property type="match status" value="3"/>
</dbReference>
<comment type="similarity">
    <text evidence="2 16">Belongs to the fungal fatty acid synthetase subunit beta family.</text>
</comment>
<dbReference type="Pfam" id="PF16073">
    <property type="entry name" value="SAT"/>
    <property type="match status" value="1"/>
</dbReference>
<dbReference type="InterPro" id="IPR032088">
    <property type="entry name" value="SAT"/>
</dbReference>
<dbReference type="OrthoDB" id="4251012at2759"/>
<dbReference type="GO" id="GO:0004313">
    <property type="term" value="F:[acyl-carrier-protein] S-acetyltransferase activity"/>
    <property type="evidence" value="ECO:0007669"/>
    <property type="project" value="UniProtKB-EC"/>
</dbReference>
<dbReference type="PANTHER" id="PTHR10982">
    <property type="entry name" value="MALONYL COA-ACYL CARRIER PROTEIN TRANSACYLASE"/>
    <property type="match status" value="1"/>
</dbReference>
<evidence type="ECO:0000256" key="1">
    <source>
        <dbReference type="ARBA" id="ARBA00001055"/>
    </source>
</evidence>
<dbReference type="CDD" id="cd03447">
    <property type="entry name" value="FAS_MaoC"/>
    <property type="match status" value="1"/>
</dbReference>
<dbReference type="VEuPathDB" id="FungiDB:EYZ11_000450"/>
<accession>A0A5M9MJ77</accession>
<keyword evidence="8" id="KW-0456">Lyase</keyword>
<dbReference type="GO" id="GO:0019171">
    <property type="term" value="F:(3R)-hydroxyacyl-[acyl-carrier-protein] dehydratase activity"/>
    <property type="evidence" value="ECO:0007669"/>
    <property type="project" value="UniProtKB-EC"/>
</dbReference>
<sequence>MTLVEERPVSSSDSVMPSSPLLVSSLSSSTTAVDIVFRHREIQLTLSVPSTHFPWLQSQKYAFLLSRFYLSRKDELQTPPELALAYLEFLLLYSKTSENALAVVVQAFENEFLQGGMDIHSLVAGLSPSLENRQRLLRTYYQAIQASSGGERDSAHLLRKALSTFFDQARQDRFQLMAVFGGQGDASCTCVQELSELYMTYEPILRDFIQVIGCRLDELSRLPELSRYYERHPFDIQSWISDPAKLPDSQFIANAPVSVPVIGLLSLSRYMVICHVAGLTPGGLRRLLRATTGHSQGILISIAIAISDSWDSFYDSSRLVVEALFWLGWECHHAAVWSPVLTTGRNHSTRGQTEPSYMLSVRGLKRNEIDTLVASINKDLPKASQLYLALINARDQFVVAGPVASLVHLDSYLQEISRPNIDQTRIPFSRRGKTIYHSFLPISTPFHTPYLQGAAASLKSRYSDCKLHSHQLLLPVYHTRTGQDIREINDNILYVAFDAIMQELCDWPIALAGANHKHDNVLSVSHVVVFDRGSLAPLVKKVTEGHGIRIVQGGEFESRDPDIGSMQDLVSPILLESSTKIQSWGQLYQPRLTTASAVGLETRLSRLLGTPPVMVGGMTPTTVHWDFVSAIMNAGYHTELAGGGYHKSADMEAAINRLADAITPGRGITCNLIYANPRAMGWQIALLRRLSQRQILIEGLTIGAGVPSLDVVTEYIRTLGLRHIGFKPGSVGAIRQVVDIAKSHPEFPIILQWTGGRGGGHHSFEDFHAPILKTYGLIRQHVNIYLVAGSGFGTGESIHPYLTGMWSVQMGYAAMPFDGVLLGSRMMVAREAHTSPPVKEIICKTPGVPDNEWENTYLGPSGGIITVQSEMGEPIHKVANRCVLFWAEMDKTVFSMAHKDRQAYLIQHRGSIITRLNEDFAKPWFGRNSHGDAVDLKDMTYGETMSRLVALMYVHHQRRWVDPSYIDFTMSFATRALERFCGSPMDRENLSRTSLKENPDGFIRTFVSVCPDGADTVLNPEDVSSFLIETKRPNRKPVNFIPVLNEDFEFYFKKDSLWQSEDIEAVVDRDAERVCILHGPVAAQYSRDQDQSAKDILDSITMSLVDIIQRDGTSEDLNSGLDSGLVTPDSWSTISTTARALPLEELSLPSSVTASEPASRCSPSPIGLDSCRTTPAWIQAVLGEKTILYGSRRQDNPFRCFLETYPESILSLSPDHSRLSIITKEKHKSKSSMTLISHNGVDIEVEVYPDENTESLRLLYQFNAKGAVSRMTEISDGRIERSRDFYSNVWFGKVQTPDVAIHDTFYGRQTTLTAEMLNSLIMAVGPAFQGHRGICPGDTIIPISIGIVIAWEVISRPLVAKGMDGDLLRLVHRSNTFEYHSGATPLRVGDIVSSQSQVQAVYFEEAGKAVVVEAVITRCKAPVLTVTSEFLFRGSAMDVASTFRRTKEPDWIVRVSSTVDEEVLRHRRWLHLHDNAPSLVGKSLVFSLRSDVTHTTAKSKRLRVTGTVRCRLSGHKLVEIGEVHFECDECSGNPVVDFMQRKGVRSAKQIDFDRPGWSGPSELGVQMPASNHAYAELSKDFNPIHTSSVFANLAQLPGTICHGMCTSAITVSALEYLVLEGERERLKFFKASFVAMVMPLEKLVVRIQHTGMVEGRMRFIVEVFRSHNDEKVLHAEAEVEQPRTAYLFTGQGSQSQGMGMDLYQVSPVAKGLWDEIDAQLYGAYGWSVLDIVRNNPRTITINFGGKKGRRIRQNYLSITTESTLSDGSRIVKCVLPGLSPSSTSYTFSDSRGLLYSTQFAQPAILVFEAAVFAEMRAKGYVSQDAVYAGHSLGEYGALSALSRYVSTGALAELAFYRGLMMQASVQDGQGGAGYGMVAANPKRVGPWVIATASGGLLEIVNFNVEGEQYVCSGTTTNLYVLGKLLDHIAQSARGLEVVHEAVEFKDGSEAQQVLERLLDEAKELPHPIELQRGKATIPLQGIDVPFHSTHLRSTVDRFRQCLLKPGFLEGNVDVEGLVGRYIPNLMARAFSLDEEYIREVYELTGSVILREMLDYS</sequence>
<dbReference type="SMART" id="SM00827">
    <property type="entry name" value="PKS_AT"/>
    <property type="match status" value="1"/>
</dbReference>
<dbReference type="PANTHER" id="PTHR10982:SF21">
    <property type="entry name" value="FATTY ACID SYNTHASE SUBUNIT BETA"/>
    <property type="match status" value="1"/>
</dbReference>
<dbReference type="GO" id="GO:0004318">
    <property type="term" value="F:enoyl-[acyl-carrier-protein] reductase (NADH) activity"/>
    <property type="evidence" value="ECO:0007669"/>
    <property type="project" value="UniProtKB-UniRule"/>
</dbReference>
<evidence type="ECO:0000313" key="21">
    <source>
        <dbReference type="Proteomes" id="UP000324241"/>
    </source>
</evidence>
<dbReference type="Gene3D" id="3.10.129.10">
    <property type="entry name" value="Hotdog Thioesterase"/>
    <property type="match status" value="1"/>
</dbReference>
<protein>
    <recommendedName>
        <fullName evidence="19">Malonyl-CoA:ACP transacylase (MAT) domain-containing protein</fullName>
    </recommendedName>
</protein>
<comment type="catalytic activity">
    <reaction evidence="12">
        <text>holo-[ACP] + malonyl-CoA = malonyl-[ACP] + CoA</text>
        <dbReference type="Rhea" id="RHEA:41792"/>
        <dbReference type="Rhea" id="RHEA-COMP:9623"/>
        <dbReference type="Rhea" id="RHEA-COMP:9685"/>
        <dbReference type="ChEBI" id="CHEBI:57287"/>
        <dbReference type="ChEBI" id="CHEBI:57384"/>
        <dbReference type="ChEBI" id="CHEBI:64479"/>
        <dbReference type="ChEBI" id="CHEBI:78449"/>
        <dbReference type="EC" id="2.3.1.39"/>
    </reaction>
</comment>
<dbReference type="InterPro" id="IPR041099">
    <property type="entry name" value="FAS1_N"/>
</dbReference>
<evidence type="ECO:0000256" key="6">
    <source>
        <dbReference type="ARBA" id="ARBA00023002"/>
    </source>
</evidence>
<evidence type="ECO:0000256" key="12">
    <source>
        <dbReference type="ARBA" id="ARBA00048462"/>
    </source>
</evidence>
<dbReference type="RefSeq" id="XP_033424761.1">
    <property type="nucleotide sequence ID" value="XM_033571446.1"/>
</dbReference>
<dbReference type="Proteomes" id="UP000324241">
    <property type="component" value="Unassembled WGS sequence"/>
</dbReference>
<evidence type="ECO:0000313" key="20">
    <source>
        <dbReference type="EMBL" id="KAA8645400.1"/>
    </source>
</evidence>
<dbReference type="GO" id="GO:0004314">
    <property type="term" value="F:[acyl-carrier-protein] S-malonyltransferase activity"/>
    <property type="evidence" value="ECO:0007669"/>
    <property type="project" value="UniProtKB-EC"/>
</dbReference>
<dbReference type="InterPro" id="IPR001227">
    <property type="entry name" value="Ac_transferase_dom_sf"/>
</dbReference>
<dbReference type="InterPro" id="IPR002539">
    <property type="entry name" value="MaoC-like_dom"/>
</dbReference>
<gene>
    <name evidence="20" type="ORF">ATNIH1004_006819</name>
</gene>
<feature type="active site" description="For acetyltransferase activity" evidence="17">
    <location>
        <position position="295"/>
    </location>
</feature>
<comment type="catalytic activity">
    <reaction evidence="11">
        <text>acetyl-CoA + n malonyl-CoA + 2n NADPH + 4n H(+) = a long-chain-acyl-CoA + n CoA + n CO2 + 2n NADP(+).</text>
        <dbReference type="EC" id="2.3.1.86"/>
    </reaction>
</comment>
<name>A0A5M9MJ77_9EURO</name>
<dbReference type="GO" id="GO:0016297">
    <property type="term" value="F:fatty acyl-[ACP] hydrolase activity"/>
    <property type="evidence" value="ECO:0007669"/>
    <property type="project" value="UniProtKB-EC"/>
</dbReference>
<dbReference type="Gene3D" id="6.10.140.1400">
    <property type="match status" value="1"/>
</dbReference>
<dbReference type="InterPro" id="IPR003965">
    <property type="entry name" value="Fatty_acid_synthase"/>
</dbReference>
<dbReference type="InterPro" id="IPR050830">
    <property type="entry name" value="Fungal_FAS"/>
</dbReference>
<dbReference type="InterPro" id="IPR016035">
    <property type="entry name" value="Acyl_Trfase/lysoPLipase"/>
</dbReference>
<keyword evidence="7 16" id="KW-0520">NAD</keyword>
<evidence type="ECO:0000256" key="10">
    <source>
        <dbReference type="ARBA" id="ARBA00033756"/>
    </source>
</evidence>
<feature type="active site" description="For malonyltransferase activity" evidence="17">
    <location>
        <position position="1831"/>
    </location>
</feature>
<evidence type="ECO:0000256" key="18">
    <source>
        <dbReference type="SAM" id="MobiDB-lite"/>
    </source>
</evidence>
<dbReference type="Pfam" id="PF17951">
    <property type="entry name" value="FAS_meander"/>
    <property type="match status" value="1"/>
</dbReference>
<comment type="catalytic activity">
    <reaction evidence="15">
        <text>holo-[ACP] + acetyl-CoA = acetyl-[ACP] + CoA</text>
        <dbReference type="Rhea" id="RHEA:41788"/>
        <dbReference type="Rhea" id="RHEA-COMP:9621"/>
        <dbReference type="Rhea" id="RHEA-COMP:9685"/>
        <dbReference type="ChEBI" id="CHEBI:57287"/>
        <dbReference type="ChEBI" id="CHEBI:57288"/>
        <dbReference type="ChEBI" id="CHEBI:64479"/>
        <dbReference type="ChEBI" id="CHEBI:78446"/>
        <dbReference type="EC" id="2.3.1.38"/>
    </reaction>
</comment>
<evidence type="ECO:0000256" key="7">
    <source>
        <dbReference type="ARBA" id="ARBA00023027"/>
    </source>
</evidence>
<evidence type="ECO:0000256" key="3">
    <source>
        <dbReference type="ARBA" id="ARBA00022679"/>
    </source>
</evidence>
<dbReference type="Pfam" id="PF00698">
    <property type="entry name" value="Acyl_transf_1"/>
    <property type="match status" value="1"/>
</dbReference>
<evidence type="ECO:0000256" key="16">
    <source>
        <dbReference type="PIRNR" id="PIRNR005562"/>
    </source>
</evidence>
<feature type="domain" description="Malonyl-CoA:ACP transacylase (MAT)" evidence="19">
    <location>
        <begin position="1687"/>
        <end position="2029"/>
    </location>
</feature>
<dbReference type="PRINTS" id="PR01483">
    <property type="entry name" value="FASYNTHASE"/>
</dbReference>
<evidence type="ECO:0000256" key="14">
    <source>
        <dbReference type="ARBA" id="ARBA00048572"/>
    </source>
</evidence>
<dbReference type="Gene3D" id="3.30.70.3320">
    <property type="match status" value="1"/>
</dbReference>
<dbReference type="Pfam" id="PF22235">
    <property type="entry name" value="FAS1_thioest_ins"/>
    <property type="match status" value="1"/>
</dbReference>
<organism evidence="20 21">
    <name type="scientific">Aspergillus tanneri</name>
    <dbReference type="NCBI Taxonomy" id="1220188"/>
    <lineage>
        <taxon>Eukaryota</taxon>
        <taxon>Fungi</taxon>
        <taxon>Dikarya</taxon>
        <taxon>Ascomycota</taxon>
        <taxon>Pezizomycotina</taxon>
        <taxon>Eurotiomycetes</taxon>
        <taxon>Eurotiomycetidae</taxon>
        <taxon>Eurotiales</taxon>
        <taxon>Aspergillaceae</taxon>
        <taxon>Aspergillus</taxon>
        <taxon>Aspergillus subgen. Circumdati</taxon>
    </lineage>
</organism>
<dbReference type="InterPro" id="IPR014043">
    <property type="entry name" value="Acyl_transferase_dom"/>
</dbReference>
<proteinExistence type="inferred from homology"/>
<dbReference type="Gene3D" id="1.20.1050.120">
    <property type="match status" value="1"/>
</dbReference>
<comment type="catalytic activity">
    <reaction evidence="14">
        <text>a 2,3-saturated acyl-[ACP] + NAD(+) = a (2E)-enoyl-[ACP] + NADH + H(+)</text>
        <dbReference type="Rhea" id="RHEA:10240"/>
        <dbReference type="Rhea" id="RHEA-COMP:9925"/>
        <dbReference type="Rhea" id="RHEA-COMP:9926"/>
        <dbReference type="ChEBI" id="CHEBI:15378"/>
        <dbReference type="ChEBI" id="CHEBI:57540"/>
        <dbReference type="ChEBI" id="CHEBI:57945"/>
        <dbReference type="ChEBI" id="CHEBI:78784"/>
        <dbReference type="ChEBI" id="CHEBI:78785"/>
        <dbReference type="EC" id="1.3.1.9"/>
    </reaction>
</comment>
<dbReference type="GO" id="GO:0005835">
    <property type="term" value="C:fatty acid synthase complex"/>
    <property type="evidence" value="ECO:0007669"/>
    <property type="project" value="UniProtKB-UniRule"/>
</dbReference>
<evidence type="ECO:0000256" key="9">
    <source>
        <dbReference type="ARBA" id="ARBA00023268"/>
    </source>
</evidence>
<feature type="region of interest" description="Disordered" evidence="18">
    <location>
        <begin position="1"/>
        <end position="20"/>
    </location>
</feature>
<dbReference type="Pfam" id="PF01575">
    <property type="entry name" value="MaoC_dehydratas"/>
    <property type="match status" value="1"/>
</dbReference>
<dbReference type="Gene3D" id="6.10.60.10">
    <property type="match status" value="1"/>
</dbReference>
<dbReference type="Pfam" id="PF13452">
    <property type="entry name" value="FAS1_DH_region"/>
    <property type="match status" value="1"/>
</dbReference>
<dbReference type="EMBL" id="QUQM01000007">
    <property type="protein sequence ID" value="KAA8645400.1"/>
    <property type="molecule type" value="Genomic_DNA"/>
</dbReference>
<dbReference type="InterPro" id="IPR016452">
    <property type="entry name" value="Fas1/AflB-like"/>
</dbReference>
<evidence type="ECO:0000256" key="2">
    <source>
        <dbReference type="ARBA" id="ARBA00010009"/>
    </source>
</evidence>
<dbReference type="Pfam" id="PF08354">
    <property type="entry name" value="Fas1-AflB-like_hel"/>
    <property type="match status" value="1"/>
</dbReference>
<dbReference type="GO" id="GO:0004321">
    <property type="term" value="F:fatty-acyl-CoA synthase activity"/>
    <property type="evidence" value="ECO:0007669"/>
    <property type="project" value="UniProtKB-EC"/>
</dbReference>
<dbReference type="GO" id="GO:0006633">
    <property type="term" value="P:fatty acid biosynthetic process"/>
    <property type="evidence" value="ECO:0007669"/>
    <property type="project" value="InterPro"/>
</dbReference>
<dbReference type="InterPro" id="IPR013785">
    <property type="entry name" value="Aldolase_TIM"/>
</dbReference>
<evidence type="ECO:0000256" key="5">
    <source>
        <dbReference type="ARBA" id="ARBA00022857"/>
    </source>
</evidence>
<dbReference type="InterPro" id="IPR013565">
    <property type="entry name" value="Fas1/AflB-like_central"/>
</dbReference>
<dbReference type="SUPFAM" id="SSF51395">
    <property type="entry name" value="FMN-linked oxidoreductases"/>
    <property type="match status" value="1"/>
</dbReference>
<evidence type="ECO:0000256" key="4">
    <source>
        <dbReference type="ARBA" id="ARBA00022801"/>
    </source>
</evidence>
<evidence type="ECO:0000259" key="19">
    <source>
        <dbReference type="SMART" id="SM00827"/>
    </source>
</evidence>
<comment type="catalytic activity">
    <reaction evidence="1">
        <text>a (3R)-hydroxyacyl-[ACP] = a (2E)-enoyl-[ACP] + H2O</text>
        <dbReference type="Rhea" id="RHEA:13097"/>
        <dbReference type="Rhea" id="RHEA-COMP:9925"/>
        <dbReference type="Rhea" id="RHEA-COMP:9945"/>
        <dbReference type="ChEBI" id="CHEBI:15377"/>
        <dbReference type="ChEBI" id="CHEBI:78784"/>
        <dbReference type="ChEBI" id="CHEBI:78827"/>
        <dbReference type="EC" id="4.2.1.59"/>
    </reaction>
</comment>
<dbReference type="GeneID" id="54329521"/>
<reference evidence="20 21" key="1">
    <citation type="submission" date="2019-08" db="EMBL/GenBank/DDBJ databases">
        <title>The genome sequence of a newly discovered highly antifungal drug resistant Aspergillus species, Aspergillus tanneri NIH 1004.</title>
        <authorList>
            <person name="Mounaud S."/>
            <person name="Singh I."/>
            <person name="Joardar V."/>
            <person name="Pakala S."/>
            <person name="Pakala S."/>
            <person name="Venepally P."/>
            <person name="Chung J.K."/>
            <person name="Losada L."/>
            <person name="Nierman W.C."/>
        </authorList>
    </citation>
    <scope>NUCLEOTIDE SEQUENCE [LARGE SCALE GENOMIC DNA]</scope>
    <source>
        <strain evidence="20 21">NIH1004</strain>
    </source>
</reference>
<comment type="catalytic activity">
    <reaction evidence="13">
        <text>(9Z)-octadecenoyl-[ACP] + H2O = (9Z)-octadecenoate + holo-[ACP] + H(+)</text>
        <dbReference type="Rhea" id="RHEA:15057"/>
        <dbReference type="Rhea" id="RHEA-COMP:9685"/>
        <dbReference type="Rhea" id="RHEA-COMP:9924"/>
        <dbReference type="ChEBI" id="CHEBI:15377"/>
        <dbReference type="ChEBI" id="CHEBI:15378"/>
        <dbReference type="ChEBI" id="CHEBI:30823"/>
        <dbReference type="ChEBI" id="CHEBI:64479"/>
        <dbReference type="ChEBI" id="CHEBI:78783"/>
        <dbReference type="EC" id="3.1.2.14"/>
    </reaction>
</comment>
<dbReference type="Pfam" id="PF17828">
    <property type="entry name" value="FAS_N"/>
    <property type="match status" value="1"/>
</dbReference>
<dbReference type="PIRSF" id="PIRSF005562">
    <property type="entry name" value="FAS_yeast_beta"/>
    <property type="match status" value="1"/>
</dbReference>
<dbReference type="Gene3D" id="3.20.20.70">
    <property type="entry name" value="Aldolase class I"/>
    <property type="match status" value="1"/>
</dbReference>
<feature type="compositionally biased region" description="Low complexity" evidence="18">
    <location>
        <begin position="9"/>
        <end position="20"/>
    </location>
</feature>
<dbReference type="InterPro" id="IPR039569">
    <property type="entry name" value="FAS1-like_DH_region"/>
</dbReference>
<evidence type="ECO:0000256" key="15">
    <source>
        <dbReference type="ARBA" id="ARBA00048835"/>
    </source>
</evidence>
<dbReference type="InterPro" id="IPR029069">
    <property type="entry name" value="HotDog_dom_sf"/>
</dbReference>
<comment type="caution">
    <text evidence="20">The sequence shown here is derived from an EMBL/GenBank/DDBJ whole genome shotgun (WGS) entry which is preliminary data.</text>
</comment>
<dbReference type="FunFam" id="3.40.366.10:FF:000006">
    <property type="entry name" value="Fatty acid synthase beta subunit dehydratase"/>
    <property type="match status" value="1"/>
</dbReference>
<dbReference type="SUPFAM" id="SSF52151">
    <property type="entry name" value="FabD/lysophospholipase-like"/>
    <property type="match status" value="2"/>
</dbReference>
<dbReference type="FunFam" id="3.20.20.70:FF:000078">
    <property type="entry name" value="Fatty acid synthase beta subunit dehydratase"/>
    <property type="match status" value="1"/>
</dbReference>
<evidence type="ECO:0000256" key="17">
    <source>
        <dbReference type="PIRSR" id="PIRSR005562-1"/>
    </source>
</evidence>
<keyword evidence="4 16" id="KW-0378">Hydrolase</keyword>
<evidence type="ECO:0000256" key="8">
    <source>
        <dbReference type="ARBA" id="ARBA00023239"/>
    </source>
</evidence>
<keyword evidence="9" id="KW-0511">Multifunctional enzyme</keyword>
<keyword evidence="3 16" id="KW-0808">Transferase</keyword>
<dbReference type="Gene3D" id="3.30.1120.100">
    <property type="match status" value="1"/>
</dbReference>
<keyword evidence="5 16" id="KW-0521">NADP</keyword>
<dbReference type="GO" id="GO:0004312">
    <property type="term" value="F:fatty acid synthase activity"/>
    <property type="evidence" value="ECO:0007669"/>
    <property type="project" value="InterPro"/>
</dbReference>
<evidence type="ECO:0000256" key="11">
    <source>
        <dbReference type="ARBA" id="ARBA00048237"/>
    </source>
</evidence>
<keyword evidence="6 16" id="KW-0560">Oxidoreductase</keyword>
<evidence type="ECO:0000256" key="13">
    <source>
        <dbReference type="ARBA" id="ARBA00048536"/>
    </source>
</evidence>
<dbReference type="SUPFAM" id="SSF54637">
    <property type="entry name" value="Thioesterase/thiol ester dehydrase-isomerase"/>
    <property type="match status" value="2"/>
</dbReference>
<comment type="subunit">
    <text evidence="10">[Alpha(6)beta(6)] hexamers of two multifunctional subunits (alpha and beta).</text>
</comment>
<dbReference type="InterPro" id="IPR040883">
    <property type="entry name" value="FAS_meander"/>
</dbReference>